<dbReference type="PANTHER" id="PTHR43877:SF2">
    <property type="entry name" value="AMINOALKYLPHOSPHONATE N-ACETYLTRANSFERASE-RELATED"/>
    <property type="match status" value="1"/>
</dbReference>
<dbReference type="SUPFAM" id="SSF55729">
    <property type="entry name" value="Acyl-CoA N-acyltransferases (Nat)"/>
    <property type="match status" value="1"/>
</dbReference>
<dbReference type="HOGENOM" id="CLU_087351_4_1_6"/>
<gene>
    <name evidence="4" type="ordered locus">Sden_1874</name>
</gene>
<proteinExistence type="predicted"/>
<dbReference type="InterPro" id="IPR016181">
    <property type="entry name" value="Acyl_CoA_acyltransferase"/>
</dbReference>
<dbReference type="PANTHER" id="PTHR43877">
    <property type="entry name" value="AMINOALKYLPHOSPHONATE N-ACETYLTRANSFERASE-RELATED-RELATED"/>
    <property type="match status" value="1"/>
</dbReference>
<evidence type="ECO:0000256" key="1">
    <source>
        <dbReference type="ARBA" id="ARBA00022679"/>
    </source>
</evidence>
<dbReference type="InterPro" id="IPR000182">
    <property type="entry name" value="GNAT_dom"/>
</dbReference>
<reference evidence="4 5" key="1">
    <citation type="submission" date="2006-03" db="EMBL/GenBank/DDBJ databases">
        <title>Complete sequence of Shewanella denitrificans OS217.</title>
        <authorList>
            <consortium name="US DOE Joint Genome Institute"/>
            <person name="Copeland A."/>
            <person name="Lucas S."/>
            <person name="Lapidus A."/>
            <person name="Barry K."/>
            <person name="Detter J.C."/>
            <person name="Glavina del Rio T."/>
            <person name="Hammon N."/>
            <person name="Israni S."/>
            <person name="Dalin E."/>
            <person name="Tice H."/>
            <person name="Pitluck S."/>
            <person name="Brettin T."/>
            <person name="Bruce D."/>
            <person name="Han C."/>
            <person name="Tapia R."/>
            <person name="Gilna P."/>
            <person name="Kiss H."/>
            <person name="Schmutz J."/>
            <person name="Larimer F."/>
            <person name="Land M."/>
            <person name="Hauser L."/>
            <person name="Kyrpides N."/>
            <person name="Lykidis A."/>
            <person name="Richardson P."/>
        </authorList>
    </citation>
    <scope>NUCLEOTIDE SEQUENCE [LARGE SCALE GENOMIC DNA]</scope>
    <source>
        <strain evidence="5">OS217 / ATCC BAA-1090 / DSM 15013</strain>
    </source>
</reference>
<dbReference type="CDD" id="cd04301">
    <property type="entry name" value="NAT_SF"/>
    <property type="match status" value="1"/>
</dbReference>
<evidence type="ECO:0000313" key="5">
    <source>
        <dbReference type="Proteomes" id="UP000001982"/>
    </source>
</evidence>
<dbReference type="RefSeq" id="WP_011496314.1">
    <property type="nucleotide sequence ID" value="NC_007954.1"/>
</dbReference>
<dbReference type="Gene3D" id="3.40.630.30">
    <property type="match status" value="1"/>
</dbReference>
<protein>
    <submittedName>
        <fullName evidence="4">GCN5-related N-acetyltransferase</fullName>
    </submittedName>
</protein>
<dbReference type="GO" id="GO:0016747">
    <property type="term" value="F:acyltransferase activity, transferring groups other than amino-acyl groups"/>
    <property type="evidence" value="ECO:0007669"/>
    <property type="project" value="InterPro"/>
</dbReference>
<sequence>MDRLGVGEASYQIRKAGRHDAKQIFDLRSRAILAKCSGHYDEQVLAHWTQGDMSKEFLDDVAVSFYVTELNGEIIGTGQLRAAKDALYLGIVDAIFVEPKHMGSGAAKAMLLHLEQQAMAMGLGRLKLDATLNAAPFYRRCGFIGDELSQYHSPRGLVLACVPMEKSLS</sequence>
<dbReference type="Pfam" id="PF00583">
    <property type="entry name" value="Acetyltransf_1"/>
    <property type="match status" value="1"/>
</dbReference>
<dbReference type="EMBL" id="CP000302">
    <property type="protein sequence ID" value="ABE55157.1"/>
    <property type="molecule type" value="Genomic_DNA"/>
</dbReference>
<keyword evidence="2" id="KW-0012">Acyltransferase</keyword>
<dbReference type="PROSITE" id="PS51186">
    <property type="entry name" value="GNAT"/>
    <property type="match status" value="1"/>
</dbReference>
<keyword evidence="1 4" id="KW-0808">Transferase</keyword>
<dbReference type="OrthoDB" id="7356080at2"/>
<accession>Q12N19</accession>
<feature type="domain" description="N-acetyltransferase" evidence="3">
    <location>
        <begin position="11"/>
        <end position="169"/>
    </location>
</feature>
<evidence type="ECO:0000313" key="4">
    <source>
        <dbReference type="EMBL" id="ABE55157.1"/>
    </source>
</evidence>
<dbReference type="AlphaFoldDB" id="Q12N19"/>
<dbReference type="STRING" id="318161.Sden_1874"/>
<dbReference type="KEGG" id="sdn:Sden_1874"/>
<dbReference type="eggNOG" id="COG0456">
    <property type="taxonomic scope" value="Bacteria"/>
</dbReference>
<dbReference type="Proteomes" id="UP000001982">
    <property type="component" value="Chromosome"/>
</dbReference>
<dbReference type="InterPro" id="IPR050832">
    <property type="entry name" value="Bact_Acetyltransf"/>
</dbReference>
<keyword evidence="5" id="KW-1185">Reference proteome</keyword>
<name>Q12N19_SHEDO</name>
<evidence type="ECO:0000256" key="2">
    <source>
        <dbReference type="ARBA" id="ARBA00023315"/>
    </source>
</evidence>
<evidence type="ECO:0000259" key="3">
    <source>
        <dbReference type="PROSITE" id="PS51186"/>
    </source>
</evidence>
<organism evidence="4 5">
    <name type="scientific">Shewanella denitrificans (strain OS217 / ATCC BAA-1090 / DSM 15013)</name>
    <dbReference type="NCBI Taxonomy" id="318161"/>
    <lineage>
        <taxon>Bacteria</taxon>
        <taxon>Pseudomonadati</taxon>
        <taxon>Pseudomonadota</taxon>
        <taxon>Gammaproteobacteria</taxon>
        <taxon>Alteromonadales</taxon>
        <taxon>Shewanellaceae</taxon>
        <taxon>Shewanella</taxon>
    </lineage>
</organism>